<evidence type="ECO:0000313" key="3">
    <source>
        <dbReference type="EMBL" id="XBO45765.1"/>
    </source>
</evidence>
<dbReference type="EMBL" id="CP157483">
    <property type="protein sequence ID" value="XBO45765.1"/>
    <property type="molecule type" value="Genomic_DNA"/>
</dbReference>
<feature type="signal peptide" evidence="2">
    <location>
        <begin position="1"/>
        <end position="29"/>
    </location>
</feature>
<name>A0AAU7JZK1_9MICO</name>
<feature type="compositionally biased region" description="Low complexity" evidence="1">
    <location>
        <begin position="33"/>
        <end position="58"/>
    </location>
</feature>
<reference evidence="3" key="1">
    <citation type="submission" date="2024-05" db="EMBL/GenBank/DDBJ databases">
        <authorList>
            <person name="Kim S."/>
            <person name="Heo J."/>
            <person name="Choi H."/>
            <person name="Choi Y."/>
            <person name="Kwon S.-W."/>
            <person name="Kim Y."/>
        </authorList>
    </citation>
    <scope>NUCLEOTIDE SEQUENCE</scope>
    <source>
        <strain evidence="3">KACC 23699</strain>
    </source>
</reference>
<proteinExistence type="predicted"/>
<dbReference type="RefSeq" id="WP_406833247.1">
    <property type="nucleotide sequence ID" value="NZ_CP157483.1"/>
</dbReference>
<keyword evidence="2" id="KW-0732">Signal</keyword>
<evidence type="ECO:0000256" key="1">
    <source>
        <dbReference type="SAM" id="MobiDB-lite"/>
    </source>
</evidence>
<organism evidence="3">
    <name type="scientific">Pedococcus sp. KACC 23699</name>
    <dbReference type="NCBI Taxonomy" id="3149228"/>
    <lineage>
        <taxon>Bacteria</taxon>
        <taxon>Bacillati</taxon>
        <taxon>Actinomycetota</taxon>
        <taxon>Actinomycetes</taxon>
        <taxon>Micrococcales</taxon>
        <taxon>Intrasporangiaceae</taxon>
        <taxon>Pedococcus</taxon>
    </lineage>
</organism>
<sequence length="287" mass="28901">MARKPWFKKKRVLIPAGALAIAMVGGALSPDDSTTPVAASSSPPTATSPAGSAPAVTSKPVDASVAKASAAAKAKADAAAKVKAAADAKEKAAAAARAKAAAAVAPYNDTYGSFANLSRRGRGDAIVKLPRGADAGIVTFSHQGSSNVAASVLDSSNQPTGDLLVNEIGNYSGVTAFGLHDFGGDPVKIKITADGTWTMKISPIALAPVLSKSASASGDKVFRYDGEGSDWAIAHKGSSNFAVIQVGGLLPNVAVNEIGSYKGVVPFTEGPSVVSVTADGHWTMVRK</sequence>
<evidence type="ECO:0000256" key="2">
    <source>
        <dbReference type="SAM" id="SignalP"/>
    </source>
</evidence>
<gene>
    <name evidence="3" type="ORF">ABEG17_14955</name>
</gene>
<accession>A0AAU7JZK1</accession>
<feature type="region of interest" description="Disordered" evidence="1">
    <location>
        <begin position="30"/>
        <end position="58"/>
    </location>
</feature>
<feature type="chain" id="PRO_5043470489" evidence="2">
    <location>
        <begin position="30"/>
        <end position="287"/>
    </location>
</feature>
<dbReference type="AlphaFoldDB" id="A0AAU7JZK1"/>
<protein>
    <submittedName>
        <fullName evidence="3">Uncharacterized protein</fullName>
    </submittedName>
</protein>